<dbReference type="Proteomes" id="UP001331761">
    <property type="component" value="Unassembled WGS sequence"/>
</dbReference>
<evidence type="ECO:0000313" key="3">
    <source>
        <dbReference type="Proteomes" id="UP001331761"/>
    </source>
</evidence>
<keyword evidence="1" id="KW-0812">Transmembrane</keyword>
<keyword evidence="1" id="KW-0472">Membrane</keyword>
<feature type="transmembrane region" description="Helical" evidence="1">
    <location>
        <begin position="49"/>
        <end position="69"/>
    </location>
</feature>
<proteinExistence type="predicted"/>
<evidence type="ECO:0000313" key="2">
    <source>
        <dbReference type="EMBL" id="KAK5985214.1"/>
    </source>
</evidence>
<dbReference type="EMBL" id="WIXE01001962">
    <property type="protein sequence ID" value="KAK5985214.1"/>
    <property type="molecule type" value="Genomic_DNA"/>
</dbReference>
<organism evidence="2 3">
    <name type="scientific">Trichostrongylus colubriformis</name>
    <name type="common">Black scour worm</name>
    <dbReference type="NCBI Taxonomy" id="6319"/>
    <lineage>
        <taxon>Eukaryota</taxon>
        <taxon>Metazoa</taxon>
        <taxon>Ecdysozoa</taxon>
        <taxon>Nematoda</taxon>
        <taxon>Chromadorea</taxon>
        <taxon>Rhabditida</taxon>
        <taxon>Rhabditina</taxon>
        <taxon>Rhabditomorpha</taxon>
        <taxon>Strongyloidea</taxon>
        <taxon>Trichostrongylidae</taxon>
        <taxon>Trichostrongylus</taxon>
    </lineage>
</organism>
<evidence type="ECO:0000256" key="1">
    <source>
        <dbReference type="SAM" id="Phobius"/>
    </source>
</evidence>
<reference evidence="2 3" key="1">
    <citation type="submission" date="2019-10" db="EMBL/GenBank/DDBJ databases">
        <title>Assembly and Annotation for the nematode Trichostrongylus colubriformis.</title>
        <authorList>
            <person name="Martin J."/>
        </authorList>
    </citation>
    <scope>NUCLEOTIDE SEQUENCE [LARGE SCALE GENOMIC DNA]</scope>
    <source>
        <strain evidence="2">G859</strain>
        <tissue evidence="2">Whole worm</tissue>
    </source>
</reference>
<comment type="caution">
    <text evidence="2">The sequence shown here is derived from an EMBL/GenBank/DDBJ whole genome shotgun (WGS) entry which is preliminary data.</text>
</comment>
<sequence>MLWIIVFLYIGLSNHYGCRKEFDKDGFYFWYNCSKRDINKFHYSDFMHIVSNALPVLMILMYVIIYIKIRHTAYGGVRSEVTRVKQEIRYFVQ</sequence>
<keyword evidence="1" id="KW-1133">Transmembrane helix</keyword>
<accession>A0AAN8ISK4</accession>
<gene>
    <name evidence="2" type="ORF">GCK32_020338</name>
</gene>
<dbReference type="AlphaFoldDB" id="A0AAN8ISK4"/>
<feature type="non-terminal residue" evidence="2">
    <location>
        <position position="93"/>
    </location>
</feature>
<protein>
    <submittedName>
        <fullName evidence="2">Uncharacterized protein</fullName>
    </submittedName>
</protein>
<name>A0AAN8ISK4_TRICO</name>
<keyword evidence="3" id="KW-1185">Reference proteome</keyword>